<dbReference type="GO" id="GO:0005198">
    <property type="term" value="F:structural molecule activity"/>
    <property type="evidence" value="ECO:0007669"/>
    <property type="project" value="InterPro"/>
</dbReference>
<dbReference type="InterPro" id="IPR001680">
    <property type="entry name" value="WD40_rpt"/>
</dbReference>
<evidence type="ECO:0000256" key="7">
    <source>
        <dbReference type="ARBA" id="ARBA00022927"/>
    </source>
</evidence>
<dbReference type="Gene3D" id="2.130.10.10">
    <property type="entry name" value="YVTN repeat-like/Quinoprotein amine dehydrogenase"/>
    <property type="match status" value="1"/>
</dbReference>
<comment type="caution">
    <text evidence="13">The sequence shown here is derived from an EMBL/GenBank/DDBJ whole genome shotgun (WGS) entry which is preliminary data.</text>
</comment>
<keyword evidence="9" id="KW-0906">Nuclear pore complex</keyword>
<keyword evidence="5" id="KW-0677">Repeat</keyword>
<evidence type="ECO:0000256" key="8">
    <source>
        <dbReference type="ARBA" id="ARBA00023010"/>
    </source>
</evidence>
<dbReference type="EMBL" id="JAVHNQ010000010">
    <property type="protein sequence ID" value="KAK6337741.1"/>
    <property type="molecule type" value="Genomic_DNA"/>
</dbReference>
<evidence type="ECO:0000256" key="6">
    <source>
        <dbReference type="ARBA" id="ARBA00022816"/>
    </source>
</evidence>
<sequence>MASAAPAESKPPKPSSYTIPVSTGHEDLLHGVAYDFYGQRIATCSSDQRIKVFDATETGEWKENDAWRAHDANISKIAWAHPSFGQIIASCSFDRTVKIFEEQESEPKSSGRRWRRMSRMIGDTRGAICDISFAPAAVGLKLAYISSDGVVQIQEAMETHAVSRWTSVDEFRVVSAAPSRETETSFCLTYCPSRWGGEQLLVGAMDKVRIYRHDSNGKFQPAEELRGHKGLVRDVSWAPNLGRSYHLIATACKDGYVRIFRLTDPRMTFSPTASRPVSRSRHRNFNMDDEKPQQPQPLQPPTSHFSGLAREISNLSVGGGSTSGRGGGMTPGGASGSGLVPGANAGNFSAGGSGIALSIVNSFEKAEDSMGVLTVEEQESRELHGFHVEEIAAFNDHGREVWRVEWNPSGTVLSSAGDDGKIRLWRADRTMRWKCMSVMGSGWKPTRRREDDDDE</sequence>
<dbReference type="InterPro" id="IPR036322">
    <property type="entry name" value="WD40_repeat_dom_sf"/>
</dbReference>
<name>A0AAV9U8S2_9PEZI</name>
<keyword evidence="7" id="KW-0653">Protein transport</keyword>
<dbReference type="Pfam" id="PF00400">
    <property type="entry name" value="WD40"/>
    <property type="match status" value="4"/>
</dbReference>
<reference evidence="13 14" key="1">
    <citation type="submission" date="2019-10" db="EMBL/GenBank/DDBJ databases">
        <authorList>
            <person name="Palmer J.M."/>
        </authorList>
    </citation>
    <scope>NUCLEOTIDE SEQUENCE [LARGE SCALE GENOMIC DNA]</scope>
    <source>
        <strain evidence="13 14">TWF696</strain>
    </source>
</reference>
<dbReference type="InterPro" id="IPR037363">
    <property type="entry name" value="Sec13/Seh1_fam"/>
</dbReference>
<gene>
    <name evidence="13" type="primary">SEH1</name>
    <name evidence="13" type="ORF">TWF696_001222</name>
</gene>
<proteinExistence type="inferred from homology"/>
<comment type="similarity">
    <text evidence="2">Belongs to the WD repeat SEC13 family.</text>
</comment>
<feature type="region of interest" description="Disordered" evidence="12">
    <location>
        <begin position="268"/>
        <end position="335"/>
    </location>
</feature>
<keyword evidence="3" id="KW-0813">Transport</keyword>
<dbReference type="GO" id="GO:0051028">
    <property type="term" value="P:mRNA transport"/>
    <property type="evidence" value="ECO:0007669"/>
    <property type="project" value="UniProtKB-KW"/>
</dbReference>
<evidence type="ECO:0000256" key="2">
    <source>
        <dbReference type="ARBA" id="ARBA00010102"/>
    </source>
</evidence>
<feature type="repeat" description="WD" evidence="11">
    <location>
        <begin position="394"/>
        <end position="425"/>
    </location>
</feature>
<evidence type="ECO:0000313" key="14">
    <source>
        <dbReference type="Proteomes" id="UP001375240"/>
    </source>
</evidence>
<dbReference type="GO" id="GO:0031080">
    <property type="term" value="C:nuclear pore outer ring"/>
    <property type="evidence" value="ECO:0007669"/>
    <property type="project" value="TreeGrafter"/>
</dbReference>
<dbReference type="PANTHER" id="PTHR11024:SF3">
    <property type="entry name" value="NUCLEOPORIN SEH1"/>
    <property type="match status" value="1"/>
</dbReference>
<dbReference type="GO" id="GO:0035859">
    <property type="term" value="C:Seh1-associated complex"/>
    <property type="evidence" value="ECO:0007669"/>
    <property type="project" value="TreeGrafter"/>
</dbReference>
<evidence type="ECO:0000256" key="11">
    <source>
        <dbReference type="PROSITE-ProRule" id="PRU00221"/>
    </source>
</evidence>
<dbReference type="PROSITE" id="PS50082">
    <property type="entry name" value="WD_REPEATS_2"/>
    <property type="match status" value="2"/>
</dbReference>
<dbReference type="Proteomes" id="UP001375240">
    <property type="component" value="Unassembled WGS sequence"/>
</dbReference>
<dbReference type="PANTHER" id="PTHR11024">
    <property type="entry name" value="NUCLEAR PORE COMPLEX PROTEIN SEC13 / SEH1 FAMILY MEMBER"/>
    <property type="match status" value="1"/>
</dbReference>
<comment type="subcellular location">
    <subcellularLocation>
        <location evidence="1">Nucleus</location>
        <location evidence="1">Nuclear pore complex</location>
    </subcellularLocation>
</comment>
<dbReference type="GO" id="GO:0015031">
    <property type="term" value="P:protein transport"/>
    <property type="evidence" value="ECO:0007669"/>
    <property type="project" value="UniProtKB-KW"/>
</dbReference>
<keyword evidence="10" id="KW-0539">Nucleus</keyword>
<organism evidence="13 14">
    <name type="scientific">Orbilia brochopaga</name>
    <dbReference type="NCBI Taxonomy" id="3140254"/>
    <lineage>
        <taxon>Eukaryota</taxon>
        <taxon>Fungi</taxon>
        <taxon>Dikarya</taxon>
        <taxon>Ascomycota</taxon>
        <taxon>Pezizomycotina</taxon>
        <taxon>Orbiliomycetes</taxon>
        <taxon>Orbiliales</taxon>
        <taxon>Orbiliaceae</taxon>
        <taxon>Orbilia</taxon>
    </lineage>
</organism>
<protein>
    <submittedName>
        <fullName evidence="13">Epoxide hydrolase, soluble (SEH)</fullName>
    </submittedName>
</protein>
<accession>A0AAV9U8S2</accession>
<evidence type="ECO:0000313" key="13">
    <source>
        <dbReference type="EMBL" id="KAK6337741.1"/>
    </source>
</evidence>
<dbReference type="GO" id="GO:0016787">
    <property type="term" value="F:hydrolase activity"/>
    <property type="evidence" value="ECO:0007669"/>
    <property type="project" value="UniProtKB-KW"/>
</dbReference>
<evidence type="ECO:0000256" key="10">
    <source>
        <dbReference type="ARBA" id="ARBA00023242"/>
    </source>
</evidence>
<keyword evidence="4 11" id="KW-0853">WD repeat</keyword>
<evidence type="ECO:0000256" key="1">
    <source>
        <dbReference type="ARBA" id="ARBA00004567"/>
    </source>
</evidence>
<dbReference type="GO" id="GO:0034198">
    <property type="term" value="P:cellular response to amino acid starvation"/>
    <property type="evidence" value="ECO:0007669"/>
    <property type="project" value="TreeGrafter"/>
</dbReference>
<keyword evidence="14" id="KW-1185">Reference proteome</keyword>
<feature type="repeat" description="WD" evidence="11">
    <location>
        <begin position="225"/>
        <end position="270"/>
    </location>
</feature>
<dbReference type="GO" id="GO:1904263">
    <property type="term" value="P:positive regulation of TORC1 signaling"/>
    <property type="evidence" value="ECO:0007669"/>
    <property type="project" value="TreeGrafter"/>
</dbReference>
<evidence type="ECO:0000256" key="4">
    <source>
        <dbReference type="ARBA" id="ARBA00022574"/>
    </source>
</evidence>
<evidence type="ECO:0000256" key="5">
    <source>
        <dbReference type="ARBA" id="ARBA00022737"/>
    </source>
</evidence>
<keyword evidence="13" id="KW-0378">Hydrolase</keyword>
<keyword evidence="6" id="KW-0509">mRNA transport</keyword>
<dbReference type="PROSITE" id="PS50294">
    <property type="entry name" value="WD_REPEATS_REGION"/>
    <property type="match status" value="1"/>
</dbReference>
<evidence type="ECO:0000256" key="3">
    <source>
        <dbReference type="ARBA" id="ARBA00022448"/>
    </source>
</evidence>
<dbReference type="InterPro" id="IPR015943">
    <property type="entry name" value="WD40/YVTN_repeat-like_dom_sf"/>
</dbReference>
<keyword evidence="8" id="KW-0811">Translocation</keyword>
<dbReference type="AlphaFoldDB" id="A0AAV9U8S2"/>
<evidence type="ECO:0000256" key="12">
    <source>
        <dbReference type="SAM" id="MobiDB-lite"/>
    </source>
</evidence>
<evidence type="ECO:0000256" key="9">
    <source>
        <dbReference type="ARBA" id="ARBA00023132"/>
    </source>
</evidence>
<dbReference type="SMART" id="SM00320">
    <property type="entry name" value="WD40"/>
    <property type="match status" value="4"/>
</dbReference>
<dbReference type="SUPFAM" id="SSF50978">
    <property type="entry name" value="WD40 repeat-like"/>
    <property type="match status" value="1"/>
</dbReference>
<feature type="compositionally biased region" description="Gly residues" evidence="12">
    <location>
        <begin position="317"/>
        <end position="335"/>
    </location>
</feature>